<feature type="transmembrane region" description="Helical" evidence="1">
    <location>
        <begin position="12"/>
        <end position="37"/>
    </location>
</feature>
<protein>
    <submittedName>
        <fullName evidence="2">Transmembrane protein 212-like</fullName>
    </submittedName>
</protein>
<dbReference type="EMBL" id="JAGXEW010000008">
    <property type="protein sequence ID" value="KAK1168631.1"/>
    <property type="molecule type" value="Genomic_DNA"/>
</dbReference>
<sequence>MELTCSIGAMYHCIGGTLLAFGLLNFFSGVTAFFPAFSYKPWYIGWSVKIATPIWNGVSYTFAIMCTMFSPIQFTIAIASILIIPYCYYTFARTVGTNYLGYAVELPLQQNNIQILGQFHMCRTIHKLFLKALS</sequence>
<keyword evidence="3" id="KW-1185">Reference proteome</keyword>
<evidence type="ECO:0000313" key="2">
    <source>
        <dbReference type="EMBL" id="KAK1168631.1"/>
    </source>
</evidence>
<keyword evidence="1 2" id="KW-0812">Transmembrane</keyword>
<organism evidence="2 3">
    <name type="scientific">Acipenser oxyrinchus oxyrinchus</name>
    <dbReference type="NCBI Taxonomy" id="40147"/>
    <lineage>
        <taxon>Eukaryota</taxon>
        <taxon>Metazoa</taxon>
        <taxon>Chordata</taxon>
        <taxon>Craniata</taxon>
        <taxon>Vertebrata</taxon>
        <taxon>Euteleostomi</taxon>
        <taxon>Actinopterygii</taxon>
        <taxon>Chondrostei</taxon>
        <taxon>Acipenseriformes</taxon>
        <taxon>Acipenseridae</taxon>
        <taxon>Acipenser</taxon>
    </lineage>
</organism>
<accession>A0AAD8G7F6</accession>
<name>A0AAD8G7F6_ACIOX</name>
<reference evidence="2" key="1">
    <citation type="submission" date="2022-02" db="EMBL/GenBank/DDBJ databases">
        <title>Atlantic sturgeon de novo genome assembly.</title>
        <authorList>
            <person name="Stock M."/>
            <person name="Klopp C."/>
            <person name="Guiguen Y."/>
            <person name="Cabau C."/>
            <person name="Parinello H."/>
            <person name="Santidrian Yebra-Pimentel E."/>
            <person name="Kuhl H."/>
            <person name="Dirks R.P."/>
            <person name="Guessner J."/>
            <person name="Wuertz S."/>
            <person name="Du K."/>
            <person name="Schartl M."/>
        </authorList>
    </citation>
    <scope>NUCLEOTIDE SEQUENCE</scope>
    <source>
        <strain evidence="2">STURGEONOMICS-FGT-2020</strain>
        <tissue evidence="2">Whole blood</tissue>
    </source>
</reference>
<comment type="caution">
    <text evidence="2">The sequence shown here is derived from an EMBL/GenBank/DDBJ whole genome shotgun (WGS) entry which is preliminary data.</text>
</comment>
<proteinExistence type="predicted"/>
<evidence type="ECO:0000313" key="3">
    <source>
        <dbReference type="Proteomes" id="UP001230051"/>
    </source>
</evidence>
<dbReference type="AlphaFoldDB" id="A0AAD8G7F6"/>
<dbReference type="Proteomes" id="UP001230051">
    <property type="component" value="Unassembled WGS sequence"/>
</dbReference>
<keyword evidence="1" id="KW-1133">Transmembrane helix</keyword>
<evidence type="ECO:0000256" key="1">
    <source>
        <dbReference type="SAM" id="Phobius"/>
    </source>
</evidence>
<keyword evidence="1" id="KW-0472">Membrane</keyword>
<feature type="transmembrane region" description="Helical" evidence="1">
    <location>
        <begin position="57"/>
        <end position="84"/>
    </location>
</feature>
<gene>
    <name evidence="2" type="primary">TMEM212</name>
    <name evidence="2" type="ORF">AOXY_G9433</name>
</gene>